<evidence type="ECO:0000313" key="1">
    <source>
        <dbReference type="EMBL" id="PQB04341.1"/>
    </source>
</evidence>
<evidence type="ECO:0000313" key="2">
    <source>
        <dbReference type="Proteomes" id="UP000239800"/>
    </source>
</evidence>
<dbReference type="EMBL" id="MQUB01000001">
    <property type="protein sequence ID" value="PQB04341.1"/>
    <property type="molecule type" value="Genomic_DNA"/>
</dbReference>
<keyword evidence="2" id="KW-1185">Reference proteome</keyword>
<reference evidence="1 2" key="1">
    <citation type="submission" date="2016-11" db="EMBL/GenBank/DDBJ databases">
        <title>Trade-off between light-utilization and light-protection in marine flavobacteria.</title>
        <authorList>
            <person name="Kumagai Y."/>
        </authorList>
    </citation>
    <scope>NUCLEOTIDE SEQUENCE [LARGE SCALE GENOMIC DNA]</scope>
    <source>
        <strain evidence="1 2">NBRC 107741</strain>
    </source>
</reference>
<dbReference type="OrthoDB" id="1441430at2"/>
<proteinExistence type="predicted"/>
<accession>A0A2S7KNZ4</accession>
<name>A0A2S7KNZ4_9FLAO</name>
<organism evidence="1 2">
    <name type="scientific">Aureitalea marina</name>
    <dbReference type="NCBI Taxonomy" id="930804"/>
    <lineage>
        <taxon>Bacteria</taxon>
        <taxon>Pseudomonadati</taxon>
        <taxon>Bacteroidota</taxon>
        <taxon>Flavobacteriia</taxon>
        <taxon>Flavobacteriales</taxon>
        <taxon>Flavobacteriaceae</taxon>
        <taxon>Aureitalea</taxon>
    </lineage>
</organism>
<sequence length="124" mass="15122">MGIFSKKPKMDSRQKFLEIIRKEYSNLTLDQIKEELLDAVSIGVTDYYYKQYQRFRKQYPKSIKRYSSFHLKDLDHPTTHELIIKILKEKVGAEYKEPATKFLNMTLDEFKDFEKKREEFYNMF</sequence>
<gene>
    <name evidence="1" type="ORF">BST85_05080</name>
</gene>
<dbReference type="RefSeq" id="WP_104812269.1">
    <property type="nucleotide sequence ID" value="NZ_MQUB01000001.1"/>
</dbReference>
<dbReference type="Proteomes" id="UP000239800">
    <property type="component" value="Unassembled WGS sequence"/>
</dbReference>
<comment type="caution">
    <text evidence="1">The sequence shown here is derived from an EMBL/GenBank/DDBJ whole genome shotgun (WGS) entry which is preliminary data.</text>
</comment>
<protein>
    <submittedName>
        <fullName evidence="1">Uncharacterized protein</fullName>
    </submittedName>
</protein>
<dbReference type="AlphaFoldDB" id="A0A2S7KNZ4"/>